<gene>
    <name evidence="5" type="ORF">GCM10007907_14130</name>
</gene>
<comment type="similarity">
    <text evidence="1">Belongs to the inositol monophosphatase superfamily.</text>
</comment>
<reference evidence="6" key="1">
    <citation type="journal article" date="2019" name="Int. J. Syst. Evol. Microbiol.">
        <title>The Global Catalogue of Microorganisms (GCM) 10K type strain sequencing project: providing services to taxonomists for standard genome sequencing and annotation.</title>
        <authorList>
            <consortium name="The Broad Institute Genomics Platform"/>
            <consortium name="The Broad Institute Genome Sequencing Center for Infectious Disease"/>
            <person name="Wu L."/>
            <person name="Ma J."/>
        </authorList>
    </citation>
    <scope>NUCLEOTIDE SEQUENCE [LARGE SCALE GENOMIC DNA]</scope>
    <source>
        <strain evidence="6">NBRC 110044</strain>
    </source>
</reference>
<dbReference type="PANTHER" id="PTHR20854">
    <property type="entry name" value="INOSITOL MONOPHOSPHATASE"/>
    <property type="match status" value="1"/>
</dbReference>
<evidence type="ECO:0000256" key="1">
    <source>
        <dbReference type="ARBA" id="ARBA00009759"/>
    </source>
</evidence>
<keyword evidence="4" id="KW-0460">Magnesium</keyword>
<keyword evidence="6" id="KW-1185">Reference proteome</keyword>
<dbReference type="PRINTS" id="PR00377">
    <property type="entry name" value="IMPHPHTASES"/>
</dbReference>
<dbReference type="Gene3D" id="3.30.540.10">
    <property type="entry name" value="Fructose-1,6-Bisphosphatase, subunit A, domain 1"/>
    <property type="match status" value="1"/>
</dbReference>
<dbReference type="Gene3D" id="3.40.190.80">
    <property type="match status" value="1"/>
</dbReference>
<dbReference type="InterPro" id="IPR020550">
    <property type="entry name" value="Inositol_monophosphatase_CS"/>
</dbReference>
<protein>
    <submittedName>
        <fullName evidence="5">Phosphatase</fullName>
    </submittedName>
</protein>
<dbReference type="InterPro" id="IPR000760">
    <property type="entry name" value="Inositol_monophosphatase-like"/>
</dbReference>
<dbReference type="Pfam" id="PF00459">
    <property type="entry name" value="Inositol_P"/>
    <property type="match status" value="1"/>
</dbReference>
<proteinExistence type="inferred from homology"/>
<evidence type="ECO:0000256" key="3">
    <source>
        <dbReference type="ARBA" id="ARBA00022801"/>
    </source>
</evidence>
<dbReference type="InterPro" id="IPR020583">
    <property type="entry name" value="Inositol_monoP_metal-BS"/>
</dbReference>
<name>A0ABQ5YG21_9NEIS</name>
<dbReference type="PROSITE" id="PS00630">
    <property type="entry name" value="IMP_2"/>
    <property type="match status" value="1"/>
</dbReference>
<keyword evidence="2" id="KW-0479">Metal-binding</keyword>
<dbReference type="RefSeq" id="WP_284195741.1">
    <property type="nucleotide sequence ID" value="NZ_BSOG01000001.1"/>
</dbReference>
<comment type="caution">
    <text evidence="5">The sequence shown here is derived from an EMBL/GenBank/DDBJ whole genome shotgun (WGS) entry which is preliminary data.</text>
</comment>
<dbReference type="SUPFAM" id="SSF56655">
    <property type="entry name" value="Carbohydrate phosphatase"/>
    <property type="match status" value="1"/>
</dbReference>
<keyword evidence="3" id="KW-0378">Hydrolase</keyword>
<dbReference type="Proteomes" id="UP001156706">
    <property type="component" value="Unassembled WGS sequence"/>
</dbReference>
<dbReference type="PANTHER" id="PTHR20854:SF4">
    <property type="entry name" value="INOSITOL-1-MONOPHOSPHATASE-RELATED"/>
    <property type="match status" value="1"/>
</dbReference>
<dbReference type="PROSITE" id="PS00629">
    <property type="entry name" value="IMP_1"/>
    <property type="match status" value="1"/>
</dbReference>
<accession>A0ABQ5YG21</accession>
<evidence type="ECO:0000313" key="5">
    <source>
        <dbReference type="EMBL" id="GLR12623.1"/>
    </source>
</evidence>
<evidence type="ECO:0000313" key="6">
    <source>
        <dbReference type="Proteomes" id="UP001156706"/>
    </source>
</evidence>
<sequence length="265" mass="29479">MPEYSVLDQVMTAVRHAAASEVMPRFLRLGQGTRKDDGTLFTEADIATQRALEATLPRIVACPVLGEEMSVAEQEALWEANDQLWVIDPIDGTTNFFHGLPYFAISVALMQGGRTVLGVIYNPVADEMFTAELGKGSYLNGQRLPLKQHTPLMTEAIAGVEVKWLSGKLPQRLATLPPYGSQRNFGASTLDWCYIAAGRLDVYVHGGQRLWDYAAGCLMLTEAGGQMTSLYHDDYWDDDVWQRSVVAALNPGLFAQWMKWVKYNL</sequence>
<organism evidence="5 6">
    <name type="scientific">Chitinimonas prasina</name>
    <dbReference type="NCBI Taxonomy" id="1434937"/>
    <lineage>
        <taxon>Bacteria</taxon>
        <taxon>Pseudomonadati</taxon>
        <taxon>Pseudomonadota</taxon>
        <taxon>Betaproteobacteria</taxon>
        <taxon>Neisseriales</taxon>
        <taxon>Chitinibacteraceae</taxon>
        <taxon>Chitinimonas</taxon>
    </lineage>
</organism>
<evidence type="ECO:0000256" key="4">
    <source>
        <dbReference type="ARBA" id="ARBA00022842"/>
    </source>
</evidence>
<dbReference type="EMBL" id="BSOG01000001">
    <property type="protein sequence ID" value="GLR12623.1"/>
    <property type="molecule type" value="Genomic_DNA"/>
</dbReference>
<evidence type="ECO:0000256" key="2">
    <source>
        <dbReference type="ARBA" id="ARBA00022723"/>
    </source>
</evidence>
<dbReference type="CDD" id="cd01637">
    <property type="entry name" value="IMPase_like"/>
    <property type="match status" value="1"/>
</dbReference>